<dbReference type="InterPro" id="IPR036291">
    <property type="entry name" value="NAD(P)-bd_dom_sf"/>
</dbReference>
<gene>
    <name evidence="1" type="ORF">IV80_GL000739</name>
</gene>
<dbReference type="CDD" id="cd05233">
    <property type="entry name" value="SDR_c"/>
    <property type="match status" value="1"/>
</dbReference>
<organism evidence="1 2">
    <name type="scientific">Pediococcus cellicola</name>
    <dbReference type="NCBI Taxonomy" id="319652"/>
    <lineage>
        <taxon>Bacteria</taxon>
        <taxon>Bacillati</taxon>
        <taxon>Bacillota</taxon>
        <taxon>Bacilli</taxon>
        <taxon>Lactobacillales</taxon>
        <taxon>Lactobacillaceae</taxon>
        <taxon>Pediococcus</taxon>
    </lineage>
</organism>
<evidence type="ECO:0000313" key="1">
    <source>
        <dbReference type="EMBL" id="KRN67205.1"/>
    </source>
</evidence>
<dbReference type="InterPro" id="IPR002347">
    <property type="entry name" value="SDR_fam"/>
</dbReference>
<dbReference type="EMBL" id="JQBR01000002">
    <property type="protein sequence ID" value="KRN67205.1"/>
    <property type="molecule type" value="Genomic_DNA"/>
</dbReference>
<sequence length="223" mass="24103">MKKVMIIGVGPGFGLALAQQFGELGNTVVMVARTASHLKKYQQQLNENGIQSVSHVVDVTNHTQVMHLFQCEPEVDTLIYNVGKKDLDDPLSSSLDTIETTFKTNVLGCIDACQQFLKTVHPRTILVTGGGAALHPSAMTTTLSLTKAALRSYVLSLHEALLPHNIYVGLLTIQGLANVGTGMQPKEVASAFVEAAKQRKKAEIFYPGGQANQISEFDQLKQG</sequence>
<keyword evidence="2" id="KW-1185">Reference proteome</keyword>
<dbReference type="OrthoDB" id="9799818at2"/>
<reference evidence="1 2" key="1">
    <citation type="journal article" date="2015" name="Genome Announc.">
        <title>Expanding the biotechnology potential of lactobacilli through comparative genomics of 213 strains and associated genera.</title>
        <authorList>
            <person name="Sun Z."/>
            <person name="Harris H.M."/>
            <person name="McCann A."/>
            <person name="Guo C."/>
            <person name="Argimon S."/>
            <person name="Zhang W."/>
            <person name="Yang X."/>
            <person name="Jeffery I.B."/>
            <person name="Cooney J.C."/>
            <person name="Kagawa T.F."/>
            <person name="Liu W."/>
            <person name="Song Y."/>
            <person name="Salvetti E."/>
            <person name="Wrobel A."/>
            <person name="Rasinkangas P."/>
            <person name="Parkhill J."/>
            <person name="Rea M.C."/>
            <person name="O'Sullivan O."/>
            <person name="Ritari J."/>
            <person name="Douillard F.P."/>
            <person name="Paul Ross R."/>
            <person name="Yang R."/>
            <person name="Briner A.E."/>
            <person name="Felis G.E."/>
            <person name="de Vos W.M."/>
            <person name="Barrangou R."/>
            <person name="Klaenhammer T.R."/>
            <person name="Caufield P.W."/>
            <person name="Cui Y."/>
            <person name="Zhang H."/>
            <person name="O'Toole P.W."/>
        </authorList>
    </citation>
    <scope>NUCLEOTIDE SEQUENCE [LARGE SCALE GENOMIC DNA]</scope>
    <source>
        <strain evidence="1 2">DSM 17757</strain>
    </source>
</reference>
<protein>
    <submittedName>
        <fullName evidence="1">Short-chain dehydrogenase reductase SDR</fullName>
    </submittedName>
</protein>
<dbReference type="Gene3D" id="3.40.50.720">
    <property type="entry name" value="NAD(P)-binding Rossmann-like Domain"/>
    <property type="match status" value="1"/>
</dbReference>
<dbReference type="STRING" id="319652.IV80_GL000739"/>
<dbReference type="Proteomes" id="UP000051568">
    <property type="component" value="Unassembled WGS sequence"/>
</dbReference>
<proteinExistence type="predicted"/>
<accession>A0A0R2IW86</accession>
<comment type="caution">
    <text evidence="1">The sequence shown here is derived from an EMBL/GenBank/DDBJ whole genome shotgun (WGS) entry which is preliminary data.</text>
</comment>
<dbReference type="RefSeq" id="WP_057748864.1">
    <property type="nucleotide sequence ID" value="NZ_BJVH01000003.1"/>
</dbReference>
<evidence type="ECO:0000313" key="2">
    <source>
        <dbReference type="Proteomes" id="UP000051568"/>
    </source>
</evidence>
<dbReference type="PANTHER" id="PTHR43431:SF7">
    <property type="entry name" value="OXIDOREDUCTASE, SHORT CHAIN DEHYDROGENASE_REDUCTASE FAMILY (AFU_ORTHOLOGUE AFUA_5G14000)"/>
    <property type="match status" value="1"/>
</dbReference>
<dbReference type="SUPFAM" id="SSF51735">
    <property type="entry name" value="NAD(P)-binding Rossmann-fold domains"/>
    <property type="match status" value="1"/>
</dbReference>
<dbReference type="PANTHER" id="PTHR43431">
    <property type="entry name" value="OXIDOREDUCTASE, SHORT CHAIN DEHYDROGENASE/REDUCTASE FAMILY (AFU_ORTHOLOGUE AFUA_5G14000)"/>
    <property type="match status" value="1"/>
</dbReference>
<dbReference type="PATRIC" id="fig|319652.3.peg.746"/>
<dbReference type="Pfam" id="PF00106">
    <property type="entry name" value="adh_short"/>
    <property type="match status" value="1"/>
</dbReference>
<name>A0A0R2IW86_9LACO</name>
<dbReference type="AlphaFoldDB" id="A0A0R2IW86"/>